<sequence>MNKAKISLINKISSKTNEEVFLMFKLIGDFEFKTGQFVMITTNIDNKNIKRAYSIATTNKLLQDKKQIGFYVKKASENGVSNYFTQIIKEGDELEITGPYGHFIDNEEIKNYLLISVGSGVGPILGIYEEIINEKNNFNKLVNIFSEKTEKNINGIIQKTFNSNDEKVKNILYLSRDKVEGYRNGHIQDGLQEAIDFLGTKKIKVFICGKPEMVDDATNILLSKGIEKNNIISEKY</sequence>
<organism evidence="2 3">
    <name type="scientific">Candidatus Vampirococcus lugosii</name>
    <dbReference type="NCBI Taxonomy" id="2789015"/>
    <lineage>
        <taxon>Bacteria</taxon>
        <taxon>Candidatus Absconditibacteriota</taxon>
        <taxon>Vampirococcus</taxon>
    </lineage>
</organism>
<dbReference type="InterPro" id="IPR039261">
    <property type="entry name" value="FNR_nucleotide-bd"/>
</dbReference>
<dbReference type="Pfam" id="PF00175">
    <property type="entry name" value="NAD_binding_1"/>
    <property type="match status" value="1"/>
</dbReference>
<keyword evidence="3" id="KW-1185">Reference proteome</keyword>
<dbReference type="Gene3D" id="3.40.50.80">
    <property type="entry name" value="Nucleotide-binding domain of ferredoxin-NADP reductase (FNR) module"/>
    <property type="match status" value="1"/>
</dbReference>
<accession>A0ABS5QLU8</accession>
<protein>
    <submittedName>
        <fullName evidence="2">Flavodoxin reductase</fullName>
    </submittedName>
</protein>
<dbReference type="PROSITE" id="PS51384">
    <property type="entry name" value="FAD_FR"/>
    <property type="match status" value="1"/>
</dbReference>
<dbReference type="Proteomes" id="UP000680365">
    <property type="component" value="Unassembled WGS sequence"/>
</dbReference>
<dbReference type="InterPro" id="IPR008333">
    <property type="entry name" value="Cbr1-like_FAD-bd_dom"/>
</dbReference>
<dbReference type="RefSeq" id="WP_213349124.1">
    <property type="nucleotide sequence ID" value="NZ_JAEDAM010000034.1"/>
</dbReference>
<dbReference type="InterPro" id="IPR017927">
    <property type="entry name" value="FAD-bd_FR_type"/>
</dbReference>
<dbReference type="EMBL" id="JAEDAM010000034">
    <property type="protein sequence ID" value="MBS8122037.1"/>
    <property type="molecule type" value="Genomic_DNA"/>
</dbReference>
<dbReference type="InterPro" id="IPR001433">
    <property type="entry name" value="OxRdtase_FAD/NAD-bd"/>
</dbReference>
<dbReference type="InterPro" id="IPR017938">
    <property type="entry name" value="Riboflavin_synthase-like_b-brl"/>
</dbReference>
<feature type="domain" description="FAD-binding FR-type" evidence="1">
    <location>
        <begin position="1"/>
        <end position="106"/>
    </location>
</feature>
<dbReference type="PRINTS" id="PR00410">
    <property type="entry name" value="PHEHYDRXLASE"/>
</dbReference>
<gene>
    <name evidence="2" type="ORF">VAMP_83n24</name>
</gene>
<dbReference type="PANTHER" id="PTHR47354:SF5">
    <property type="entry name" value="PROTEIN RFBI"/>
    <property type="match status" value="1"/>
</dbReference>
<dbReference type="Pfam" id="PF00970">
    <property type="entry name" value="FAD_binding_6"/>
    <property type="match status" value="1"/>
</dbReference>
<reference evidence="2 3" key="1">
    <citation type="journal article" date="2021" name="Nat. Commun.">
        <title>Reductive evolution and unique predatory mode in the CPR bacterium Vampirococcus lugosii.</title>
        <authorList>
            <person name="Moreira D."/>
            <person name="Zivanovic Y."/>
            <person name="Lopez-Archilla A.I."/>
            <person name="Iniesto M."/>
            <person name="Lopez-Garcia P."/>
        </authorList>
    </citation>
    <scope>NUCLEOTIDE SEQUENCE [LARGE SCALE GENOMIC DNA]</scope>
    <source>
        <strain evidence="2">Chiprana</strain>
    </source>
</reference>
<proteinExistence type="predicted"/>
<evidence type="ECO:0000313" key="3">
    <source>
        <dbReference type="Proteomes" id="UP000680365"/>
    </source>
</evidence>
<dbReference type="PANTHER" id="PTHR47354">
    <property type="entry name" value="NADH OXIDOREDUCTASE HCR"/>
    <property type="match status" value="1"/>
</dbReference>
<dbReference type="SUPFAM" id="SSF63380">
    <property type="entry name" value="Riboflavin synthase domain-like"/>
    <property type="match status" value="1"/>
</dbReference>
<evidence type="ECO:0000313" key="2">
    <source>
        <dbReference type="EMBL" id="MBS8122037.1"/>
    </source>
</evidence>
<dbReference type="SUPFAM" id="SSF52343">
    <property type="entry name" value="Ferredoxin reductase-like, C-terminal NADP-linked domain"/>
    <property type="match status" value="1"/>
</dbReference>
<name>A0ABS5QLU8_9BACT</name>
<dbReference type="Gene3D" id="2.40.30.10">
    <property type="entry name" value="Translation factors"/>
    <property type="match status" value="1"/>
</dbReference>
<comment type="caution">
    <text evidence="2">The sequence shown here is derived from an EMBL/GenBank/DDBJ whole genome shotgun (WGS) entry which is preliminary data.</text>
</comment>
<dbReference type="InterPro" id="IPR050415">
    <property type="entry name" value="MRET"/>
</dbReference>
<evidence type="ECO:0000259" key="1">
    <source>
        <dbReference type="PROSITE" id="PS51384"/>
    </source>
</evidence>